<accession>A0A4R4EE52</accession>
<keyword evidence="1" id="KW-0479">Metal-binding</keyword>
<keyword evidence="4" id="KW-1185">Reference proteome</keyword>
<feature type="domain" description="SWIM-type" evidence="2">
    <location>
        <begin position="60"/>
        <end position="93"/>
    </location>
</feature>
<keyword evidence="1" id="KW-0862">Zinc</keyword>
<keyword evidence="1" id="KW-0863">Zinc-finger</keyword>
<dbReference type="Pfam" id="PF04434">
    <property type="entry name" value="SWIM"/>
    <property type="match status" value="1"/>
</dbReference>
<evidence type="ECO:0000313" key="4">
    <source>
        <dbReference type="Proteomes" id="UP000295418"/>
    </source>
</evidence>
<dbReference type="EMBL" id="SKFG01000013">
    <property type="protein sequence ID" value="TCZ76295.1"/>
    <property type="molecule type" value="Genomic_DNA"/>
</dbReference>
<evidence type="ECO:0000313" key="3">
    <source>
        <dbReference type="EMBL" id="TCZ76295.1"/>
    </source>
</evidence>
<dbReference type="PROSITE" id="PS50966">
    <property type="entry name" value="ZF_SWIM"/>
    <property type="match status" value="1"/>
</dbReference>
<comment type="caution">
    <text evidence="3">The sequence shown here is derived from an EMBL/GenBank/DDBJ whole genome shotgun (WGS) entry which is preliminary data.</text>
</comment>
<dbReference type="Proteomes" id="UP000295418">
    <property type="component" value="Unassembled WGS sequence"/>
</dbReference>
<protein>
    <recommendedName>
        <fullName evidence="2">SWIM-type domain-containing protein</fullName>
    </recommendedName>
</protein>
<dbReference type="GO" id="GO:0008270">
    <property type="term" value="F:zinc ion binding"/>
    <property type="evidence" value="ECO:0007669"/>
    <property type="project" value="UniProtKB-KW"/>
</dbReference>
<organism evidence="3 4">
    <name type="scientific">Paenibacillus albiflavus</name>
    <dbReference type="NCBI Taxonomy" id="2545760"/>
    <lineage>
        <taxon>Bacteria</taxon>
        <taxon>Bacillati</taxon>
        <taxon>Bacillota</taxon>
        <taxon>Bacilli</taxon>
        <taxon>Bacillales</taxon>
        <taxon>Paenibacillaceae</taxon>
        <taxon>Paenibacillus</taxon>
    </lineage>
</organism>
<name>A0A4R4EE52_9BACL</name>
<reference evidence="3 4" key="1">
    <citation type="submission" date="2019-03" db="EMBL/GenBank/DDBJ databases">
        <authorList>
            <person name="Kim M.K.M."/>
        </authorList>
    </citation>
    <scope>NUCLEOTIDE SEQUENCE [LARGE SCALE GENOMIC DNA]</scope>
    <source>
        <strain evidence="3 4">18JY21-1</strain>
    </source>
</reference>
<dbReference type="InterPro" id="IPR007527">
    <property type="entry name" value="Znf_SWIM"/>
</dbReference>
<gene>
    <name evidence="3" type="ORF">E0485_13905</name>
</gene>
<dbReference type="AlphaFoldDB" id="A0A4R4EE52"/>
<evidence type="ECO:0000259" key="2">
    <source>
        <dbReference type="PROSITE" id="PS50966"/>
    </source>
</evidence>
<dbReference type="RefSeq" id="WP_132418662.1">
    <property type="nucleotide sequence ID" value="NZ_SKFG01000013.1"/>
</dbReference>
<sequence length="536" mass="62957">MSQTHTIDDILWQKILTYVARHYNETTINRGFQYYKQGRVQSLSVTGSCIDAKVVGSEGYKVKIHLDAFSTNLCSCPVQNDCKHMIAVLLAFANLNERPVHALVNAKVVSRMNKYVQTTPQAKLQLAMAEQAQLANLKEQASRIPNMSIAEWHTLFEQCTKSMDRYTRNEQYVKEVLNELHLIQPALPEVMDQLYKLHTHLFVFNKLFEQSTGTAIGYYTQITADMLYKSIGMIYANKLSFSTETSYQYVTDTLTYLRSRMLTEPKNRKYYYQFYIQLWQQWIQPNLDHTKLYEDELFHLRMADTDLGEKLAKLPWNLALSLMHFYLVQDQEAWDLLQDASNNDSIYLDDLTPIFHLLTESENWSRTTDWLAKTGPFLNLIRPNHLNQYMIYWSTVTDHLPEAEDRMIDTLGLMLPYSKKFYLNALITHEKWSQWMDYHLSMGEEPLDFRLSILQPIEKNAPELLLPFYHQGVERYILLKNRAGYKAAVKLLKRLSKLYRRLKLEGRFEQYMASLISRNSRLRALQEELQKGNLLP</sequence>
<dbReference type="OrthoDB" id="7593573at2"/>
<evidence type="ECO:0000256" key="1">
    <source>
        <dbReference type="PROSITE-ProRule" id="PRU00325"/>
    </source>
</evidence>
<proteinExistence type="predicted"/>